<dbReference type="EMBL" id="BSPC01000071">
    <property type="protein sequence ID" value="GLS23390.1"/>
    <property type="molecule type" value="Genomic_DNA"/>
</dbReference>
<evidence type="ECO:0000313" key="5">
    <source>
        <dbReference type="Proteomes" id="UP001156882"/>
    </source>
</evidence>
<dbReference type="InterPro" id="IPR023750">
    <property type="entry name" value="RbsD-like_sf"/>
</dbReference>
<sequence length="148" mass="16327">MLKNIDPLLNADVLYALRAMGHGDTLVICDTNFPADSVARETVLGDLLRIDGVSAARAVQAVLSVVPLDTFVDDSARRMEIVGSPSEIPPVQQEVQVEINKAEGTPRPMTSIERMEFYEHAKKAYCVITTGERRFYGCFIFRKGVIAP</sequence>
<protein>
    <submittedName>
        <fullName evidence="4">Fucose dissimilation pathway protein</fullName>
    </submittedName>
</protein>
<comment type="caution">
    <text evidence="4">The sequence shown here is derived from an EMBL/GenBank/DDBJ whole genome shotgun (WGS) entry which is preliminary data.</text>
</comment>
<evidence type="ECO:0000256" key="2">
    <source>
        <dbReference type="ARBA" id="ARBA00023235"/>
    </source>
</evidence>
<dbReference type="Proteomes" id="UP001156882">
    <property type="component" value="Unassembled WGS sequence"/>
</dbReference>
<dbReference type="RefSeq" id="WP_284316325.1">
    <property type="nucleotide sequence ID" value="NZ_BSPC01000071.1"/>
</dbReference>
<accession>A0ABQ6CTE4</accession>
<organism evidence="4 5">
    <name type="scientific">Labrys miyagiensis</name>
    <dbReference type="NCBI Taxonomy" id="346912"/>
    <lineage>
        <taxon>Bacteria</taxon>
        <taxon>Pseudomonadati</taxon>
        <taxon>Pseudomonadota</taxon>
        <taxon>Alphaproteobacteria</taxon>
        <taxon>Hyphomicrobiales</taxon>
        <taxon>Xanthobacteraceae</taxon>
        <taxon>Labrys</taxon>
    </lineage>
</organism>
<name>A0ABQ6CTE4_9HYPH</name>
<dbReference type="InterPro" id="IPR007721">
    <property type="entry name" value="RbsD_FucU"/>
</dbReference>
<dbReference type="PANTHER" id="PTHR31690:SF4">
    <property type="entry name" value="FUCOSE MUTAROTASE"/>
    <property type="match status" value="1"/>
</dbReference>
<dbReference type="PANTHER" id="PTHR31690">
    <property type="entry name" value="FUCOSE MUTAROTASE"/>
    <property type="match status" value="1"/>
</dbReference>
<keyword evidence="2" id="KW-0413">Isomerase</keyword>
<keyword evidence="5" id="KW-1185">Reference proteome</keyword>
<reference evidence="5" key="1">
    <citation type="journal article" date="2019" name="Int. J. Syst. Evol. Microbiol.">
        <title>The Global Catalogue of Microorganisms (GCM) 10K type strain sequencing project: providing services to taxonomists for standard genome sequencing and annotation.</title>
        <authorList>
            <consortium name="The Broad Institute Genomics Platform"/>
            <consortium name="The Broad Institute Genome Sequencing Center for Infectious Disease"/>
            <person name="Wu L."/>
            <person name="Ma J."/>
        </authorList>
    </citation>
    <scope>NUCLEOTIDE SEQUENCE [LARGE SCALE GENOMIC DNA]</scope>
    <source>
        <strain evidence="5">NBRC 101365</strain>
    </source>
</reference>
<evidence type="ECO:0000256" key="1">
    <source>
        <dbReference type="ARBA" id="ARBA00000223"/>
    </source>
</evidence>
<evidence type="ECO:0000313" key="4">
    <source>
        <dbReference type="EMBL" id="GLS23390.1"/>
    </source>
</evidence>
<proteinExistence type="predicted"/>
<comment type="catalytic activity">
    <reaction evidence="1">
        <text>beta-D-ribopyranose = beta-D-ribofuranose</text>
        <dbReference type="Rhea" id="RHEA:25432"/>
        <dbReference type="ChEBI" id="CHEBI:27476"/>
        <dbReference type="ChEBI" id="CHEBI:47002"/>
        <dbReference type="EC" id="5.4.99.62"/>
    </reaction>
</comment>
<dbReference type="SUPFAM" id="SSF102546">
    <property type="entry name" value="RbsD-like"/>
    <property type="match status" value="1"/>
</dbReference>
<dbReference type="InterPro" id="IPR050443">
    <property type="entry name" value="RbsD/FucU_mutarotase"/>
</dbReference>
<comment type="catalytic activity">
    <reaction evidence="3">
        <text>alpha-L-fucose = beta-L-fucose</text>
        <dbReference type="Rhea" id="RHEA:25580"/>
        <dbReference type="ChEBI" id="CHEBI:42548"/>
        <dbReference type="ChEBI" id="CHEBI:42589"/>
        <dbReference type="EC" id="5.1.3.29"/>
    </reaction>
</comment>
<dbReference type="Gene3D" id="3.40.1650.10">
    <property type="entry name" value="RbsD-like domain"/>
    <property type="match status" value="1"/>
</dbReference>
<gene>
    <name evidence="4" type="ORF">GCM10007874_64110</name>
</gene>
<dbReference type="Pfam" id="PF05025">
    <property type="entry name" value="RbsD_FucU"/>
    <property type="match status" value="1"/>
</dbReference>
<evidence type="ECO:0000256" key="3">
    <source>
        <dbReference type="ARBA" id="ARBA00036324"/>
    </source>
</evidence>